<dbReference type="AlphaFoldDB" id="A0A8J5HS44"/>
<evidence type="ECO:0000256" key="2">
    <source>
        <dbReference type="ARBA" id="ARBA00022771"/>
    </source>
</evidence>
<dbReference type="InterPro" id="IPR018289">
    <property type="entry name" value="MULE_transposase_dom"/>
</dbReference>
<evidence type="ECO:0000313" key="6">
    <source>
        <dbReference type="EMBL" id="KAG6530078.1"/>
    </source>
</evidence>
<keyword evidence="1" id="KW-0479">Metal-binding</keyword>
<dbReference type="Pfam" id="PF03108">
    <property type="entry name" value="DBD_Tnp_Mut"/>
    <property type="match status" value="1"/>
</dbReference>
<reference evidence="6 7" key="1">
    <citation type="submission" date="2020-08" db="EMBL/GenBank/DDBJ databases">
        <title>Plant Genome Project.</title>
        <authorList>
            <person name="Zhang R.-G."/>
        </authorList>
    </citation>
    <scope>NUCLEOTIDE SEQUENCE [LARGE SCALE GENOMIC DNA]</scope>
    <source>
        <tissue evidence="6">Rhizome</tissue>
    </source>
</reference>
<evidence type="ECO:0000259" key="5">
    <source>
        <dbReference type="PROSITE" id="PS50966"/>
    </source>
</evidence>
<evidence type="ECO:0000256" key="1">
    <source>
        <dbReference type="ARBA" id="ARBA00022723"/>
    </source>
</evidence>
<evidence type="ECO:0000313" key="7">
    <source>
        <dbReference type="Proteomes" id="UP000734854"/>
    </source>
</evidence>
<dbReference type="InterPro" id="IPR007527">
    <property type="entry name" value="Znf_SWIM"/>
</dbReference>
<keyword evidence="7" id="KW-1185">Reference proteome</keyword>
<protein>
    <recommendedName>
        <fullName evidence="5">SWIM-type domain-containing protein</fullName>
    </recommendedName>
</protein>
<dbReference type="InterPro" id="IPR004332">
    <property type="entry name" value="Transposase_MuDR"/>
</dbReference>
<dbReference type="InterPro" id="IPR000270">
    <property type="entry name" value="PB1_dom"/>
</dbReference>
<dbReference type="SUPFAM" id="SSF54277">
    <property type="entry name" value="CAD &amp; PB1 domains"/>
    <property type="match status" value="1"/>
</dbReference>
<comment type="caution">
    <text evidence="6">The sequence shown here is derived from an EMBL/GenBank/DDBJ whole genome shotgun (WGS) entry which is preliminary data.</text>
</comment>
<dbReference type="Pfam" id="PF00564">
    <property type="entry name" value="PB1"/>
    <property type="match status" value="1"/>
</dbReference>
<dbReference type="PANTHER" id="PTHR31973">
    <property type="entry name" value="POLYPROTEIN, PUTATIVE-RELATED"/>
    <property type="match status" value="1"/>
</dbReference>
<organism evidence="6 7">
    <name type="scientific">Zingiber officinale</name>
    <name type="common">Ginger</name>
    <name type="synonym">Amomum zingiber</name>
    <dbReference type="NCBI Taxonomy" id="94328"/>
    <lineage>
        <taxon>Eukaryota</taxon>
        <taxon>Viridiplantae</taxon>
        <taxon>Streptophyta</taxon>
        <taxon>Embryophyta</taxon>
        <taxon>Tracheophyta</taxon>
        <taxon>Spermatophyta</taxon>
        <taxon>Magnoliopsida</taxon>
        <taxon>Liliopsida</taxon>
        <taxon>Zingiberales</taxon>
        <taxon>Zingiberaceae</taxon>
        <taxon>Zingiber</taxon>
    </lineage>
</organism>
<proteinExistence type="predicted"/>
<dbReference type="PANTHER" id="PTHR31973:SF166">
    <property type="entry name" value="OS10G0104700 PROTEIN"/>
    <property type="match status" value="1"/>
</dbReference>
<accession>A0A8J5HS44</accession>
<dbReference type="Pfam" id="PF10551">
    <property type="entry name" value="MULE"/>
    <property type="match status" value="1"/>
</dbReference>
<dbReference type="InterPro" id="IPR006564">
    <property type="entry name" value="Znf_PMZ"/>
</dbReference>
<evidence type="ECO:0000256" key="3">
    <source>
        <dbReference type="ARBA" id="ARBA00022833"/>
    </source>
</evidence>
<keyword evidence="3" id="KW-0862">Zinc</keyword>
<dbReference type="Pfam" id="PF04434">
    <property type="entry name" value="SWIM"/>
    <property type="match status" value="1"/>
</dbReference>
<gene>
    <name evidence="6" type="ORF">ZIOFF_012299</name>
</gene>
<feature type="domain" description="SWIM-type" evidence="5">
    <location>
        <begin position="749"/>
        <end position="781"/>
    </location>
</feature>
<keyword evidence="2 4" id="KW-0863">Zinc-finger</keyword>
<dbReference type="PROSITE" id="PS50966">
    <property type="entry name" value="ZF_SWIM"/>
    <property type="match status" value="1"/>
</dbReference>
<dbReference type="SMART" id="SM00575">
    <property type="entry name" value="ZnF_PMZ"/>
    <property type="match status" value="1"/>
</dbReference>
<dbReference type="EMBL" id="JACMSC010000003">
    <property type="protein sequence ID" value="KAG6530078.1"/>
    <property type="molecule type" value="Genomic_DNA"/>
</dbReference>
<dbReference type="Proteomes" id="UP000734854">
    <property type="component" value="Unassembled WGS sequence"/>
</dbReference>
<dbReference type="SMART" id="SM00666">
    <property type="entry name" value="PB1"/>
    <property type="match status" value="1"/>
</dbReference>
<evidence type="ECO:0000256" key="4">
    <source>
        <dbReference type="PROSITE-ProRule" id="PRU00325"/>
    </source>
</evidence>
<name>A0A8J5HS44_ZINOF</name>
<dbReference type="GO" id="GO:0008270">
    <property type="term" value="F:zinc ion binding"/>
    <property type="evidence" value="ECO:0007669"/>
    <property type="project" value="UniProtKB-KW"/>
</dbReference>
<sequence length="867" mass="97043">MMIFALSPLSFGHLPNSPTQAAAAVAASPAGFPPRPAISAALLAITSDGSFLTSTESHMGTFGIMWIESSMEEQQRIVAICQYGGEFVNNSDGSMTYSGGEAHALEVAHGMSFDAFKFELTSVFNVDVNSMSIKYFLPGNTKTLITVSNNKDLARMIDFTSNVLTAESSCRMIVADSGTSNIGTAANAQDGKRKRITKTYVNVFQPGDPNVIPSASGNIGNNLQKQLIENDDHRANADDSFLIPFVTPTASLDDSRQRIMNIDMVDERATGNILVDPSTPLFTSLVTTEDVRPINSSSHWDTIISGVGQEFDNAKDFRSQLCNYAIGKGFAYKFVKNESSRVTVRCAEDTCAWRIHASETSNKLKFVIKKMTNVHTCNGGNGQRKATRQWLTKIIKEKLHCSPQCKPKDLVREIYEDFGVNLTYSQVWRGREVAQKELFDSMKETYNQLPWFAEKILETNPNSVALLSASLDTKFRHFFVSFHASLHGFEHGCRPLLFLDRIPLKATNQHKLLVAATVDGNDAVFPVAFAVVEDENYDSWFWFLFQLKCAVTTSRTITFVSNRQKGLDGAILRVFEDNSHHCYCLHHLLEEFKNELRKGPWSSQVKDAMIGDFTRAAQACSIEDFNASIESIRNVSAEAAEWILATKPENWSDAIFKGFRYDHLSSNIVDSFMNWIPAKRESSVVHMFDAIISKLGEVIEERRAACNTWAGPLTPTMEQKLQKEMLKARKLNVLCSSDTVFEVRGNAIFVVNIGSWECTCKRWQISGLPCLHAVAAFIRVEKDVYDYCSRYFRIDCYQLTYSESVRAVPNIESIDFFSGTSSFPPTRRPPGRPRRKRFNPNKINTAIRLCSRCKIAGHNKATCEAFL</sequence>